<reference evidence="4" key="1">
    <citation type="submission" date="2016-06" db="UniProtKB">
        <authorList>
            <consortium name="WormBaseParasite"/>
        </authorList>
    </citation>
    <scope>IDENTIFICATION</scope>
</reference>
<proteinExistence type="predicted"/>
<dbReference type="EMBL" id="UYWY01000407">
    <property type="protein sequence ID" value="VDM24778.1"/>
    <property type="molecule type" value="Genomic_DNA"/>
</dbReference>
<protein>
    <submittedName>
        <fullName evidence="2 4">Uncharacterized protein</fullName>
    </submittedName>
</protein>
<accession>A0A183TWW6</accession>
<sequence length="73" mass="7737">MPLFSMSSDCTVMQGGTRVVGSSAEPYVLGSTNSLLMMRIDDKCCPDRGGSSSSDSEEVKAIMHTNADENSDV</sequence>
<name>A0A183TWW6_TOXCA</name>
<evidence type="ECO:0000313" key="4">
    <source>
        <dbReference type="WBParaSite" id="TCNE_0000073501-mRNA-1"/>
    </source>
</evidence>
<evidence type="ECO:0000313" key="2">
    <source>
        <dbReference type="EMBL" id="VDM24778.1"/>
    </source>
</evidence>
<evidence type="ECO:0000313" key="3">
    <source>
        <dbReference type="Proteomes" id="UP000050794"/>
    </source>
</evidence>
<feature type="region of interest" description="Disordered" evidence="1">
    <location>
        <begin position="46"/>
        <end position="73"/>
    </location>
</feature>
<reference evidence="2 3" key="2">
    <citation type="submission" date="2018-11" db="EMBL/GenBank/DDBJ databases">
        <authorList>
            <consortium name="Pathogen Informatics"/>
        </authorList>
    </citation>
    <scope>NUCLEOTIDE SEQUENCE [LARGE SCALE GENOMIC DNA]</scope>
</reference>
<dbReference type="Proteomes" id="UP000050794">
    <property type="component" value="Unassembled WGS sequence"/>
</dbReference>
<evidence type="ECO:0000256" key="1">
    <source>
        <dbReference type="SAM" id="MobiDB-lite"/>
    </source>
</evidence>
<keyword evidence="3" id="KW-1185">Reference proteome</keyword>
<dbReference type="WBParaSite" id="TCNE_0000073501-mRNA-1">
    <property type="protein sequence ID" value="TCNE_0000073501-mRNA-1"/>
    <property type="gene ID" value="TCNE_0000073501"/>
</dbReference>
<dbReference type="AlphaFoldDB" id="A0A183TWW6"/>
<organism evidence="3 4">
    <name type="scientific">Toxocara canis</name>
    <name type="common">Canine roundworm</name>
    <dbReference type="NCBI Taxonomy" id="6265"/>
    <lineage>
        <taxon>Eukaryota</taxon>
        <taxon>Metazoa</taxon>
        <taxon>Ecdysozoa</taxon>
        <taxon>Nematoda</taxon>
        <taxon>Chromadorea</taxon>
        <taxon>Rhabditida</taxon>
        <taxon>Spirurina</taxon>
        <taxon>Ascaridomorpha</taxon>
        <taxon>Ascaridoidea</taxon>
        <taxon>Toxocaridae</taxon>
        <taxon>Toxocara</taxon>
    </lineage>
</organism>
<gene>
    <name evidence="2" type="ORF">TCNE_LOCUS736</name>
</gene>